<dbReference type="SUPFAM" id="SSF53756">
    <property type="entry name" value="UDP-Glycosyltransferase/glycogen phosphorylase"/>
    <property type="match status" value="1"/>
</dbReference>
<evidence type="ECO:0000313" key="4">
    <source>
        <dbReference type="EMBL" id="AYB31158.1"/>
    </source>
</evidence>
<accession>A0A385SQD3</accession>
<dbReference type="Proteomes" id="UP000266183">
    <property type="component" value="Chromosome"/>
</dbReference>
<dbReference type="Gene3D" id="3.40.50.2000">
    <property type="entry name" value="Glycogen Phosphorylase B"/>
    <property type="match status" value="2"/>
</dbReference>
<gene>
    <name evidence="4" type="ORF">D4L85_11470</name>
</gene>
<feature type="domain" description="Glycosyltransferase subfamily 4-like N-terminal" evidence="3">
    <location>
        <begin position="59"/>
        <end position="154"/>
    </location>
</feature>
<dbReference type="InterPro" id="IPR001296">
    <property type="entry name" value="Glyco_trans_1"/>
</dbReference>
<dbReference type="EMBL" id="CP032382">
    <property type="protein sequence ID" value="AYB31158.1"/>
    <property type="molecule type" value="Genomic_DNA"/>
</dbReference>
<organism evidence="4 5">
    <name type="scientific">Chryseolinea soli</name>
    <dbReference type="NCBI Taxonomy" id="2321403"/>
    <lineage>
        <taxon>Bacteria</taxon>
        <taxon>Pseudomonadati</taxon>
        <taxon>Bacteroidota</taxon>
        <taxon>Cytophagia</taxon>
        <taxon>Cytophagales</taxon>
        <taxon>Fulvivirgaceae</taxon>
        <taxon>Chryseolinea</taxon>
    </lineage>
</organism>
<dbReference type="AlphaFoldDB" id="A0A385SQD3"/>
<feature type="domain" description="Glycosyl transferase family 1" evidence="2">
    <location>
        <begin position="180"/>
        <end position="338"/>
    </location>
</feature>
<dbReference type="Pfam" id="PF00534">
    <property type="entry name" value="Glycos_transf_1"/>
    <property type="match status" value="1"/>
</dbReference>
<dbReference type="Pfam" id="PF13439">
    <property type="entry name" value="Glyco_transf_4"/>
    <property type="match status" value="1"/>
</dbReference>
<sequence>MKIVNVSYNIPTPECTDPEAWVKKIRFSTGIFESMASYAEIVAIHHIRYKGDFYKNGVTYYFPGYTRWQLLMPFAFNRYIKKLRPDVVIVHGLISPWQVVMLRAVLGGNVGIIGQHHAERPLRYFRAFFQRWADRCFDAYLFTSRNLAIDWKNKHLIRNLEKVKEVMEASSPFHSLDISEARKVTGVRGSTTFIWVGGLELRKNPVMAVKAFVDFLQTEPEARLYMIYQSTELLHDVEQVALSHPNISLVGQVSNDDLLYWYNSVHYVISSSFYEGSGVAVCEAMSCGCIPILTDIPSFRMMTGVGKVGVLYESGNEKGLVDALHKALTLNAAKERENVLQQFKNVLSNEAIARNTMNIIEEII</sequence>
<dbReference type="RefSeq" id="WP_119754440.1">
    <property type="nucleotide sequence ID" value="NZ_CP032382.1"/>
</dbReference>
<evidence type="ECO:0000256" key="1">
    <source>
        <dbReference type="ARBA" id="ARBA00022679"/>
    </source>
</evidence>
<keyword evidence="1 4" id="KW-0808">Transferase</keyword>
<dbReference type="KEGG" id="chk:D4L85_11470"/>
<evidence type="ECO:0000259" key="2">
    <source>
        <dbReference type="Pfam" id="PF00534"/>
    </source>
</evidence>
<dbReference type="CDD" id="cd03801">
    <property type="entry name" value="GT4_PimA-like"/>
    <property type="match status" value="1"/>
</dbReference>
<evidence type="ECO:0000313" key="5">
    <source>
        <dbReference type="Proteomes" id="UP000266183"/>
    </source>
</evidence>
<dbReference type="OrthoDB" id="9811239at2"/>
<protein>
    <submittedName>
        <fullName evidence="4">Glycosyltransferase</fullName>
    </submittedName>
</protein>
<dbReference type="PANTHER" id="PTHR46401:SF2">
    <property type="entry name" value="GLYCOSYLTRANSFERASE WBBK-RELATED"/>
    <property type="match status" value="1"/>
</dbReference>
<dbReference type="PANTHER" id="PTHR46401">
    <property type="entry name" value="GLYCOSYLTRANSFERASE WBBK-RELATED"/>
    <property type="match status" value="1"/>
</dbReference>
<name>A0A385SQD3_9BACT</name>
<reference evidence="5" key="1">
    <citation type="submission" date="2018-09" db="EMBL/GenBank/DDBJ databases">
        <title>Chryseolinea sp. KIS68-18 isolated from soil.</title>
        <authorList>
            <person name="Weon H.-Y."/>
            <person name="Kwon S.-W."/>
            <person name="Lee S.A."/>
        </authorList>
    </citation>
    <scope>NUCLEOTIDE SEQUENCE [LARGE SCALE GENOMIC DNA]</scope>
    <source>
        <strain evidence="5">KIS68-18</strain>
    </source>
</reference>
<evidence type="ECO:0000259" key="3">
    <source>
        <dbReference type="Pfam" id="PF13439"/>
    </source>
</evidence>
<dbReference type="GO" id="GO:0016757">
    <property type="term" value="F:glycosyltransferase activity"/>
    <property type="evidence" value="ECO:0007669"/>
    <property type="project" value="InterPro"/>
</dbReference>
<dbReference type="InterPro" id="IPR028098">
    <property type="entry name" value="Glyco_trans_4-like_N"/>
</dbReference>
<proteinExistence type="predicted"/>
<keyword evidence="5" id="KW-1185">Reference proteome</keyword>